<evidence type="ECO:0000313" key="3">
    <source>
        <dbReference type="EMBL" id="AIY41405.1"/>
    </source>
</evidence>
<accession>A0A0A1FCA6</accession>
<protein>
    <recommendedName>
        <fullName evidence="2">Transglutaminase-like domain-containing protein</fullName>
    </recommendedName>
</protein>
<gene>
    <name evidence="3" type="ORF">LT85_2247</name>
</gene>
<feature type="domain" description="Transglutaminase-like" evidence="2">
    <location>
        <begin position="181"/>
        <end position="245"/>
    </location>
</feature>
<organism evidence="3 4">
    <name type="scientific">Collimonas arenae</name>
    <dbReference type="NCBI Taxonomy" id="279058"/>
    <lineage>
        <taxon>Bacteria</taxon>
        <taxon>Pseudomonadati</taxon>
        <taxon>Pseudomonadota</taxon>
        <taxon>Betaproteobacteria</taxon>
        <taxon>Burkholderiales</taxon>
        <taxon>Oxalobacteraceae</taxon>
        <taxon>Collimonas</taxon>
    </lineage>
</organism>
<sequence length="285" mass="32139">MKRRSWLRHSGGMLTAALMPCAASAQQAVRRQLRFSIVLSNPHPSELRDQQLWLYLPASESPIQQIDSVSVSAKHNMLSDALGHNILQLSFTRIAPLATKVVSIAVDVLLHDASEPAPLKDFRDWLTTERYIETSDAHIQALAAQLRQPTAQSSGRAIYEWLRQNMHYAGYIADDLGALYAVTQRSGDCTEYAYLAVALARANGIPARMVGGYVTDRNIAPRAEDYHNWAELHIDGAWRLLDAQKEHWLTPAQQYIAFRFYRDKITNPVGLAHRFHSNGELQIRL</sequence>
<evidence type="ECO:0000259" key="2">
    <source>
        <dbReference type="SMART" id="SM00460"/>
    </source>
</evidence>
<keyword evidence="1" id="KW-0732">Signal</keyword>
<dbReference type="Proteomes" id="UP000030302">
    <property type="component" value="Chromosome"/>
</dbReference>
<evidence type="ECO:0000313" key="4">
    <source>
        <dbReference type="Proteomes" id="UP000030302"/>
    </source>
</evidence>
<dbReference type="PANTHER" id="PTHR33490:SF3">
    <property type="entry name" value="CONSERVED INTEGRAL MEMBRANE PROTEIN"/>
    <property type="match status" value="1"/>
</dbReference>
<dbReference type="SUPFAM" id="SSF54001">
    <property type="entry name" value="Cysteine proteinases"/>
    <property type="match status" value="1"/>
</dbReference>
<dbReference type="Pfam" id="PF01841">
    <property type="entry name" value="Transglut_core"/>
    <property type="match status" value="1"/>
</dbReference>
<dbReference type="InterPro" id="IPR002931">
    <property type="entry name" value="Transglutaminase-like"/>
</dbReference>
<dbReference type="KEGG" id="care:LT85_2247"/>
<name>A0A0A1FCA6_9BURK</name>
<dbReference type="AlphaFoldDB" id="A0A0A1FCA6"/>
<dbReference type="EMBL" id="CP009962">
    <property type="protein sequence ID" value="AIY41405.1"/>
    <property type="molecule type" value="Genomic_DNA"/>
</dbReference>
<dbReference type="PANTHER" id="PTHR33490">
    <property type="entry name" value="BLR5614 PROTEIN-RELATED"/>
    <property type="match status" value="1"/>
</dbReference>
<proteinExistence type="predicted"/>
<evidence type="ECO:0000256" key="1">
    <source>
        <dbReference type="SAM" id="SignalP"/>
    </source>
</evidence>
<dbReference type="Gene3D" id="3.10.620.30">
    <property type="match status" value="1"/>
</dbReference>
<feature type="chain" id="PRO_5001974162" description="Transglutaminase-like domain-containing protein" evidence="1">
    <location>
        <begin position="26"/>
        <end position="285"/>
    </location>
</feature>
<keyword evidence="4" id="KW-1185">Reference proteome</keyword>
<reference evidence="4" key="1">
    <citation type="journal article" date="2014" name="Soil Biol. Biochem.">
        <title>Structure and function of bacterial communities in ageing soils: Insights from the Mendocino ecological staircase.</title>
        <authorList>
            <person name="Uroz S."/>
            <person name="Tech J.J."/>
            <person name="Sawaya N.A."/>
            <person name="Frey-Klett P."/>
            <person name="Leveau J.H.J."/>
        </authorList>
    </citation>
    <scope>NUCLEOTIDE SEQUENCE [LARGE SCALE GENOMIC DNA]</scope>
    <source>
        <strain evidence="4">Cal35</strain>
    </source>
</reference>
<dbReference type="InterPro" id="IPR038765">
    <property type="entry name" value="Papain-like_cys_pep_sf"/>
</dbReference>
<feature type="signal peptide" evidence="1">
    <location>
        <begin position="1"/>
        <end position="25"/>
    </location>
</feature>
<dbReference type="SMART" id="SM00460">
    <property type="entry name" value="TGc"/>
    <property type="match status" value="1"/>
</dbReference>
<dbReference type="STRING" id="279058.LT85_2247"/>
<dbReference type="HOGENOM" id="CLU_985866_0_0_4"/>